<feature type="transmembrane region" description="Helical" evidence="1">
    <location>
        <begin position="12"/>
        <end position="32"/>
    </location>
</feature>
<keyword evidence="1" id="KW-0472">Membrane</keyword>
<dbReference type="RefSeq" id="WP_113052333.1">
    <property type="nucleotide sequence ID" value="NZ_QEVW01000005.1"/>
</dbReference>
<dbReference type="SUPFAM" id="SSF53474">
    <property type="entry name" value="alpha/beta-Hydrolases"/>
    <property type="match status" value="1"/>
</dbReference>
<sequence length="256" mass="28282">MAKTEKKNKWTKILLWGVCFIVIVIIGLLVYLNSITYSPSNQAELAFQNDNQVKVTEVKDGYKFEPQTGKVIEPNIIFYPGGLVEPESYSPFARELAQRGHRVYIAEMPLNLAIFGQNKADSFLEEHPDEQFVIGGHSLGGSFAARYASEHSEKLQGVFFLASYADEGGSIKDTDLSVLQITGTADGVLNKEAWESAKTNLPADTLYVSVEGGNHGQFGSYGKQKGDNDPAIDEEQQLKQVVDAVEEWSTELNNKP</sequence>
<dbReference type="Gene3D" id="3.40.50.1820">
    <property type="entry name" value="alpha/beta hydrolase"/>
    <property type="match status" value="1"/>
</dbReference>
<name>A0A329QW50_9BACL</name>
<proteinExistence type="predicted"/>
<feature type="domain" description="Alpha/beta hydrolase fold-5" evidence="2">
    <location>
        <begin position="76"/>
        <end position="238"/>
    </location>
</feature>
<protein>
    <submittedName>
        <fullName evidence="3">Alpha/beta hydrolase</fullName>
    </submittedName>
</protein>
<organism evidence="3 4">
    <name type="scientific">Paenibacillus taichungensis</name>
    <dbReference type="NCBI Taxonomy" id="484184"/>
    <lineage>
        <taxon>Bacteria</taxon>
        <taxon>Bacillati</taxon>
        <taxon>Bacillota</taxon>
        <taxon>Bacilli</taxon>
        <taxon>Bacillales</taxon>
        <taxon>Paenibacillaceae</taxon>
        <taxon>Paenibacillus</taxon>
    </lineage>
</organism>
<dbReference type="InterPro" id="IPR029058">
    <property type="entry name" value="AB_hydrolase_fold"/>
</dbReference>
<gene>
    <name evidence="3" type="ORF">DC345_06000</name>
</gene>
<keyword evidence="1" id="KW-0812">Transmembrane</keyword>
<dbReference type="InterPro" id="IPR029059">
    <property type="entry name" value="AB_hydrolase_5"/>
</dbReference>
<keyword evidence="1" id="KW-1133">Transmembrane helix</keyword>
<dbReference type="GO" id="GO:0016787">
    <property type="term" value="F:hydrolase activity"/>
    <property type="evidence" value="ECO:0007669"/>
    <property type="project" value="UniProtKB-KW"/>
</dbReference>
<evidence type="ECO:0000313" key="3">
    <source>
        <dbReference type="EMBL" id="RAW16660.1"/>
    </source>
</evidence>
<evidence type="ECO:0000313" key="4">
    <source>
        <dbReference type="Proteomes" id="UP000250642"/>
    </source>
</evidence>
<dbReference type="AlphaFoldDB" id="A0A329QW50"/>
<keyword evidence="3" id="KW-0378">Hydrolase</keyword>
<evidence type="ECO:0000256" key="1">
    <source>
        <dbReference type="SAM" id="Phobius"/>
    </source>
</evidence>
<dbReference type="Pfam" id="PF12695">
    <property type="entry name" value="Abhydrolase_5"/>
    <property type="match status" value="1"/>
</dbReference>
<dbReference type="Proteomes" id="UP000250642">
    <property type="component" value="Unassembled WGS sequence"/>
</dbReference>
<dbReference type="EMBL" id="QEVW01000005">
    <property type="protein sequence ID" value="RAW16660.1"/>
    <property type="molecule type" value="Genomic_DNA"/>
</dbReference>
<reference evidence="3 4" key="1">
    <citation type="submission" date="2018-04" db="EMBL/GenBank/DDBJ databases">
        <title>Paenibacillus taichungensis Genome sequencing and assembly.</title>
        <authorList>
            <person name="Xu J."/>
            <person name="Rensing C."/>
            <person name="Mazhar H.S."/>
        </authorList>
    </citation>
    <scope>NUCLEOTIDE SEQUENCE [LARGE SCALE GENOMIC DNA]</scope>
    <source>
        <strain evidence="3 4">NC1</strain>
    </source>
</reference>
<comment type="caution">
    <text evidence="3">The sequence shown here is derived from an EMBL/GenBank/DDBJ whole genome shotgun (WGS) entry which is preliminary data.</text>
</comment>
<accession>A0A329QW50</accession>
<evidence type="ECO:0000259" key="2">
    <source>
        <dbReference type="Pfam" id="PF12695"/>
    </source>
</evidence>